<protein>
    <submittedName>
        <fullName evidence="2">Membrane protein</fullName>
    </submittedName>
</protein>
<feature type="transmembrane region" description="Helical" evidence="1">
    <location>
        <begin position="57"/>
        <end position="76"/>
    </location>
</feature>
<evidence type="ECO:0000313" key="3">
    <source>
        <dbReference type="Proteomes" id="UP000262712"/>
    </source>
</evidence>
<keyword evidence="1" id="KW-1133">Transmembrane helix</keyword>
<accession>A0AB33GVF3</accession>
<feature type="transmembrane region" description="Helical" evidence="1">
    <location>
        <begin position="24"/>
        <end position="51"/>
    </location>
</feature>
<dbReference type="KEGG" id="amol:AMOL_0397"/>
<dbReference type="Proteomes" id="UP000262712">
    <property type="component" value="Chromosome"/>
</dbReference>
<sequence length="106" mass="11900">MSNFLIKKYKQLSIIEKTGKKIGLFRTICSIFGGLIVAYLSMCLLVFIIPGTPGESIIIPLMFNTFVWAITSLWICLSKSKLIALKRVIIPTVFLSILILFFILGN</sequence>
<evidence type="ECO:0000256" key="1">
    <source>
        <dbReference type="SAM" id="Phobius"/>
    </source>
</evidence>
<organism evidence="2 3">
    <name type="scientific">Malaciobacter molluscorum LMG 25693</name>
    <dbReference type="NCBI Taxonomy" id="870501"/>
    <lineage>
        <taxon>Bacteria</taxon>
        <taxon>Pseudomonadati</taxon>
        <taxon>Campylobacterota</taxon>
        <taxon>Epsilonproteobacteria</taxon>
        <taxon>Campylobacterales</taxon>
        <taxon>Arcobacteraceae</taxon>
        <taxon>Malaciobacter</taxon>
    </lineage>
</organism>
<reference evidence="2 3" key="1">
    <citation type="submission" date="2018-08" db="EMBL/GenBank/DDBJ databases">
        <title>Complete genome of the Arcobacter molluscorum type strain LMG 25693.</title>
        <authorList>
            <person name="Miller W.G."/>
            <person name="Yee E."/>
            <person name="Bono J.L."/>
        </authorList>
    </citation>
    <scope>NUCLEOTIDE SEQUENCE [LARGE SCALE GENOMIC DNA]</scope>
    <source>
        <strain evidence="2 3">CECT 7696</strain>
    </source>
</reference>
<proteinExistence type="predicted"/>
<dbReference type="AlphaFoldDB" id="A0AB33GVF3"/>
<gene>
    <name evidence="2" type="ORF">AMOL_0397</name>
</gene>
<keyword evidence="1" id="KW-0472">Membrane</keyword>
<evidence type="ECO:0000313" key="2">
    <source>
        <dbReference type="EMBL" id="AXX91413.1"/>
    </source>
</evidence>
<keyword evidence="1" id="KW-0812">Transmembrane</keyword>
<name>A0AB33GVF3_9BACT</name>
<dbReference type="RefSeq" id="WP_228149954.1">
    <property type="nucleotide sequence ID" value="NZ_CP032098.1"/>
</dbReference>
<feature type="transmembrane region" description="Helical" evidence="1">
    <location>
        <begin position="88"/>
        <end position="105"/>
    </location>
</feature>
<dbReference type="EMBL" id="CP032098">
    <property type="protein sequence ID" value="AXX91413.1"/>
    <property type="molecule type" value="Genomic_DNA"/>
</dbReference>